<dbReference type="InterPro" id="IPR049254">
    <property type="entry name" value="Phage_tail_terminator"/>
</dbReference>
<organism evidence="1">
    <name type="scientific">Siphoviridae sp. ctO0R2</name>
    <dbReference type="NCBI Taxonomy" id="2825476"/>
    <lineage>
        <taxon>Viruses</taxon>
        <taxon>Duplodnaviria</taxon>
        <taxon>Heunggongvirae</taxon>
        <taxon>Uroviricota</taxon>
        <taxon>Caudoviricetes</taxon>
    </lineage>
</organism>
<name>A0A8S5PDC8_9CAUD</name>
<evidence type="ECO:0000313" key="1">
    <source>
        <dbReference type="EMBL" id="DAE04978.1"/>
    </source>
</evidence>
<reference evidence="1" key="1">
    <citation type="journal article" date="2021" name="Proc. Natl. Acad. Sci. U.S.A.">
        <title>A Catalog of Tens of Thousands of Viruses from Human Metagenomes Reveals Hidden Associations with Chronic Diseases.</title>
        <authorList>
            <person name="Tisza M.J."/>
            <person name="Buck C.B."/>
        </authorList>
    </citation>
    <scope>NUCLEOTIDE SEQUENCE</scope>
    <source>
        <strain evidence="1">CtO0R2</strain>
    </source>
</reference>
<proteinExistence type="predicted"/>
<accession>A0A8S5PDC8</accession>
<dbReference type="Pfam" id="PF20765">
    <property type="entry name" value="Phage_tail_terminator_8"/>
    <property type="match status" value="1"/>
</dbReference>
<sequence>MIDVENEIFTKVATELRTQFPKVNVYGEDVRSPSSFPCVSIVEADNYTVKRTQDSGSNENHANLMYEVNVYSNKTSGKKTECKEIIAVIDNILLGLGFTRTMKNPVSMDDATIYRMVTRYTAIVSTNQTIYRR</sequence>
<dbReference type="EMBL" id="BK015400">
    <property type="protein sequence ID" value="DAE04978.1"/>
    <property type="molecule type" value="Genomic_DNA"/>
</dbReference>
<protein>
    <submittedName>
        <fullName evidence="1">Uncharacterized protein</fullName>
    </submittedName>
</protein>